<keyword evidence="1" id="KW-0472">Membrane</keyword>
<protein>
    <submittedName>
        <fullName evidence="2">Uncharacterized protein</fullName>
    </submittedName>
</protein>
<feature type="transmembrane region" description="Helical" evidence="1">
    <location>
        <begin position="97"/>
        <end position="117"/>
    </location>
</feature>
<reference evidence="2 3" key="1">
    <citation type="submission" date="2019-08" db="EMBL/GenBank/DDBJ databases">
        <authorList>
            <person name="Khan S.A."/>
            <person name="Jeon C.O."/>
            <person name="Jeong S.E."/>
        </authorList>
    </citation>
    <scope>NUCLEOTIDE SEQUENCE [LARGE SCALE GENOMIC DNA]</scope>
    <source>
        <strain evidence="3">IMCC1728</strain>
    </source>
</reference>
<feature type="transmembrane region" description="Helical" evidence="1">
    <location>
        <begin position="137"/>
        <end position="167"/>
    </location>
</feature>
<keyword evidence="1" id="KW-1133">Transmembrane helix</keyword>
<evidence type="ECO:0000313" key="3">
    <source>
        <dbReference type="Proteomes" id="UP000321832"/>
    </source>
</evidence>
<dbReference type="EMBL" id="VOPW01000001">
    <property type="protein sequence ID" value="TXC65816.1"/>
    <property type="molecule type" value="Genomic_DNA"/>
</dbReference>
<name>A0A5C6U224_9BURK</name>
<feature type="transmembrane region" description="Helical" evidence="1">
    <location>
        <begin position="12"/>
        <end position="34"/>
    </location>
</feature>
<comment type="caution">
    <text evidence="2">The sequence shown here is derived from an EMBL/GenBank/DDBJ whole genome shotgun (WGS) entry which is preliminary data.</text>
</comment>
<keyword evidence="3" id="KW-1185">Reference proteome</keyword>
<evidence type="ECO:0000256" key="1">
    <source>
        <dbReference type="SAM" id="Phobius"/>
    </source>
</evidence>
<sequence length="180" mass="18921">MPQTFNVGARSIFVTTVAWVFIALSLLAVASAVVQNAAVASLLPGWQASGSQRALPLLTGLLIAYLPWVVGAGLALSLATLASAIGLLMRLDWARRAFIGLLVLAIVANLLGLWFQHEVVQSVVDSTLSRTPLPEQALGVFGGFVTAARAMGVAMTLLACALLGWIIHRLMSAAVKQEFA</sequence>
<proteinExistence type="predicted"/>
<gene>
    <name evidence="2" type="ORF">FSC37_06600</name>
</gene>
<evidence type="ECO:0000313" key="2">
    <source>
        <dbReference type="EMBL" id="TXC65816.1"/>
    </source>
</evidence>
<keyword evidence="1" id="KW-0812">Transmembrane</keyword>
<dbReference type="AlphaFoldDB" id="A0A5C6U224"/>
<organism evidence="2 3">
    <name type="scientific">Piscinibacter aquaticus</name>
    <dbReference type="NCBI Taxonomy" id="392597"/>
    <lineage>
        <taxon>Bacteria</taxon>
        <taxon>Pseudomonadati</taxon>
        <taxon>Pseudomonadota</taxon>
        <taxon>Betaproteobacteria</taxon>
        <taxon>Burkholderiales</taxon>
        <taxon>Sphaerotilaceae</taxon>
        <taxon>Piscinibacter</taxon>
    </lineage>
</organism>
<accession>A0A5C6U224</accession>
<dbReference type="Proteomes" id="UP000321832">
    <property type="component" value="Unassembled WGS sequence"/>
</dbReference>
<feature type="transmembrane region" description="Helical" evidence="1">
    <location>
        <begin position="54"/>
        <end position="85"/>
    </location>
</feature>